<keyword evidence="3" id="KW-1185">Reference proteome</keyword>
<dbReference type="Proteomes" id="UP000028875">
    <property type="component" value="Unassembled WGS sequence"/>
</dbReference>
<keyword evidence="1" id="KW-1133">Transmembrane helix</keyword>
<sequence length="62" mass="6491">MTIGAAIDWTGLSMPFSVTDLVASGNGLLGFIGSFVLLALAFVFVPKMIALIRNSFSAARGR</sequence>
<dbReference type="AlphaFoldDB" id="A0A024QHY5"/>
<dbReference type="eggNOG" id="ENOG5033GZ3">
    <property type="taxonomic scope" value="Bacteria"/>
</dbReference>
<keyword evidence="1" id="KW-0472">Membrane</keyword>
<evidence type="ECO:0000313" key="3">
    <source>
        <dbReference type="Proteomes" id="UP000028875"/>
    </source>
</evidence>
<evidence type="ECO:0000313" key="2">
    <source>
        <dbReference type="EMBL" id="CDQ42109.1"/>
    </source>
</evidence>
<organism evidence="2 3">
    <name type="scientific">Virgibacillus massiliensis</name>
    <dbReference type="NCBI Taxonomy" id="1462526"/>
    <lineage>
        <taxon>Bacteria</taxon>
        <taxon>Bacillati</taxon>
        <taxon>Bacillota</taxon>
        <taxon>Bacilli</taxon>
        <taxon>Bacillales</taxon>
        <taxon>Bacillaceae</taxon>
        <taxon>Virgibacillus</taxon>
    </lineage>
</organism>
<proteinExistence type="predicted"/>
<protein>
    <submittedName>
        <fullName evidence="2">Uncharacterized protein</fullName>
    </submittedName>
</protein>
<dbReference type="STRING" id="1462526.BN990_04489"/>
<reference evidence="3" key="2">
    <citation type="submission" date="2014-05" db="EMBL/GenBank/DDBJ databases">
        <title>Draft genome sequence of Virgibacillus massiliensis Vm-5.</title>
        <authorList>
            <person name="Khelaifia S."/>
            <person name="Croce O."/>
            <person name="Lagier J.C."/>
            <person name="Raoult D."/>
        </authorList>
    </citation>
    <scope>NUCLEOTIDE SEQUENCE [LARGE SCALE GENOMIC DNA]</scope>
    <source>
        <strain evidence="3">Vm-5</strain>
    </source>
</reference>
<gene>
    <name evidence="2" type="ORF">BN990_04489</name>
</gene>
<evidence type="ECO:0000256" key="1">
    <source>
        <dbReference type="SAM" id="Phobius"/>
    </source>
</evidence>
<accession>A0A024QHY5</accession>
<name>A0A024QHY5_9BACI</name>
<comment type="caution">
    <text evidence="2">The sequence shown here is derived from an EMBL/GenBank/DDBJ whole genome shotgun (WGS) entry which is preliminary data.</text>
</comment>
<dbReference type="RefSeq" id="WP_038247511.1">
    <property type="nucleotide sequence ID" value="NZ_BNER01000014.1"/>
</dbReference>
<dbReference type="EMBL" id="CCDP010000005">
    <property type="protein sequence ID" value="CDQ42109.1"/>
    <property type="molecule type" value="Genomic_DNA"/>
</dbReference>
<reference evidence="2 3" key="1">
    <citation type="submission" date="2014-03" db="EMBL/GenBank/DDBJ databases">
        <authorList>
            <person name="Urmite Genomes U."/>
        </authorList>
    </citation>
    <scope>NUCLEOTIDE SEQUENCE [LARGE SCALE GENOMIC DNA]</scope>
    <source>
        <strain evidence="2 3">Vm-5</strain>
    </source>
</reference>
<keyword evidence="1" id="KW-0812">Transmembrane</keyword>
<feature type="transmembrane region" description="Helical" evidence="1">
    <location>
        <begin position="28"/>
        <end position="52"/>
    </location>
</feature>